<accession>A0A4U5MZV9</accession>
<protein>
    <submittedName>
        <fullName evidence="1">Uncharacterized protein</fullName>
    </submittedName>
</protein>
<evidence type="ECO:0000313" key="1">
    <source>
        <dbReference type="EMBL" id="TKR75003.1"/>
    </source>
</evidence>
<comment type="caution">
    <text evidence="1">The sequence shown here is derived from an EMBL/GenBank/DDBJ whole genome shotgun (WGS) entry which is preliminary data.</text>
</comment>
<organism evidence="1">
    <name type="scientific">Populus alba</name>
    <name type="common">White poplar</name>
    <dbReference type="NCBI Taxonomy" id="43335"/>
    <lineage>
        <taxon>Eukaryota</taxon>
        <taxon>Viridiplantae</taxon>
        <taxon>Streptophyta</taxon>
        <taxon>Embryophyta</taxon>
        <taxon>Tracheophyta</taxon>
        <taxon>Spermatophyta</taxon>
        <taxon>Magnoliopsida</taxon>
        <taxon>eudicotyledons</taxon>
        <taxon>Gunneridae</taxon>
        <taxon>Pentapetalae</taxon>
        <taxon>rosids</taxon>
        <taxon>fabids</taxon>
        <taxon>Malpighiales</taxon>
        <taxon>Salicaceae</taxon>
        <taxon>Saliceae</taxon>
        <taxon>Populus</taxon>
    </lineage>
</organism>
<dbReference type="AlphaFoldDB" id="A0A4U5MZV9"/>
<sequence>MDEIWQDTGLVDKDTTATVTKPRLENLHLAMSSPFRKGMQESTLTGMEHLGIQGKGYGRRNLYQKLLLGFAPQRRAGWIALVDDQTSFRRSTSPHFISMADSNARAQMLLDSHGG</sequence>
<gene>
    <name evidence="1" type="ORF">D5086_0000289530</name>
</gene>
<proteinExistence type="predicted"/>
<reference evidence="1" key="1">
    <citation type="submission" date="2018-10" db="EMBL/GenBank/DDBJ databases">
        <title>Population genomic analysis revealed the cold adaptation of white poplar.</title>
        <authorList>
            <person name="Liu Y.-J."/>
        </authorList>
    </citation>
    <scope>NUCLEOTIDE SEQUENCE [LARGE SCALE GENOMIC DNA]</scope>
    <source>
        <strain evidence="1">PAL-ZL1</strain>
    </source>
</reference>
<name>A0A4U5MZV9_POPAL</name>
<dbReference type="EMBL" id="RCHU01001146">
    <property type="protein sequence ID" value="TKR75003.1"/>
    <property type="molecule type" value="Genomic_DNA"/>
</dbReference>